<dbReference type="EMBL" id="CP015780">
    <property type="protein sequence ID" value="APS99874.1"/>
    <property type="molecule type" value="Genomic_DNA"/>
</dbReference>
<dbReference type="HAMAP" id="MF_00098">
    <property type="entry name" value="Met_tRNA_synth_type1"/>
    <property type="match status" value="1"/>
</dbReference>
<dbReference type="InterPro" id="IPR004495">
    <property type="entry name" value="Met-tRNA-synth_bsu_C"/>
</dbReference>
<keyword evidence="10 16" id="KW-0862">Zinc</keyword>
<dbReference type="InterPro" id="IPR041872">
    <property type="entry name" value="Anticodon_Met"/>
</dbReference>
<evidence type="ECO:0000256" key="8">
    <source>
        <dbReference type="ARBA" id="ARBA00022723"/>
    </source>
</evidence>
<keyword evidence="8 16" id="KW-0479">Metal-binding</keyword>
<evidence type="ECO:0000256" key="3">
    <source>
        <dbReference type="ARBA" id="ARBA00008258"/>
    </source>
</evidence>
<dbReference type="GO" id="GO:0017101">
    <property type="term" value="C:aminoacyl-tRNA synthetase multienzyme complex"/>
    <property type="evidence" value="ECO:0007669"/>
    <property type="project" value="TreeGrafter"/>
</dbReference>
<evidence type="ECO:0000256" key="16">
    <source>
        <dbReference type="HAMAP-Rule" id="MF_00098"/>
    </source>
</evidence>
<feature type="binding site" evidence="16">
    <location>
        <position position="146"/>
    </location>
    <ligand>
        <name>Zn(2+)</name>
        <dbReference type="ChEBI" id="CHEBI:29105"/>
    </ligand>
</feature>
<dbReference type="Pfam" id="PF01588">
    <property type="entry name" value="tRNA_bind"/>
    <property type="match status" value="1"/>
</dbReference>
<dbReference type="NCBIfam" id="TIGR00398">
    <property type="entry name" value="metG"/>
    <property type="match status" value="1"/>
</dbReference>
<dbReference type="PANTHER" id="PTHR45765">
    <property type="entry name" value="METHIONINE--TRNA LIGASE"/>
    <property type="match status" value="1"/>
</dbReference>
<gene>
    <name evidence="16" type="primary">metG</name>
    <name evidence="18" type="ORF">Bmayo_02930</name>
</gene>
<dbReference type="InterPro" id="IPR001412">
    <property type="entry name" value="aa-tRNA-synth_I_CS"/>
</dbReference>
<dbReference type="CDD" id="cd07957">
    <property type="entry name" value="Anticodon_Ia_Met"/>
    <property type="match status" value="1"/>
</dbReference>
<dbReference type="Gene3D" id="2.40.50.140">
    <property type="entry name" value="Nucleic acid-binding proteins"/>
    <property type="match status" value="1"/>
</dbReference>
<keyword evidence="14 16" id="KW-0030">Aminoacyl-tRNA synthetase</keyword>
<dbReference type="SUPFAM" id="SSF50249">
    <property type="entry name" value="Nucleic acid-binding proteins"/>
    <property type="match status" value="1"/>
</dbReference>
<keyword evidence="11 16" id="KW-0067">ATP-binding</keyword>
<dbReference type="InterPro" id="IPR014758">
    <property type="entry name" value="Met-tRNA_synth"/>
</dbReference>
<dbReference type="PROSITE" id="PS00178">
    <property type="entry name" value="AA_TRNA_LIGASE_I"/>
    <property type="match status" value="1"/>
</dbReference>
<evidence type="ECO:0000256" key="11">
    <source>
        <dbReference type="ARBA" id="ARBA00022840"/>
    </source>
</evidence>
<dbReference type="GO" id="GO:0006431">
    <property type="term" value="P:methionyl-tRNA aminoacylation"/>
    <property type="evidence" value="ECO:0007669"/>
    <property type="project" value="UniProtKB-UniRule"/>
</dbReference>
<dbReference type="PANTHER" id="PTHR45765:SF1">
    <property type="entry name" value="METHIONINE--TRNA LIGASE, CYTOPLASMIC"/>
    <property type="match status" value="1"/>
</dbReference>
<comment type="cofactor">
    <cofactor evidence="16">
        <name>Zn(2+)</name>
        <dbReference type="ChEBI" id="CHEBI:29105"/>
    </cofactor>
    <text evidence="16">Binds 1 zinc ion per subunit.</text>
</comment>
<dbReference type="Gene3D" id="1.10.730.10">
    <property type="entry name" value="Isoleucyl-tRNA Synthetase, Domain 1"/>
    <property type="match status" value="1"/>
</dbReference>
<dbReference type="AlphaFoldDB" id="A0AAC9KW82"/>
<dbReference type="Pfam" id="PF09334">
    <property type="entry name" value="tRNA-synt_1g"/>
    <property type="match status" value="1"/>
</dbReference>
<dbReference type="InterPro" id="IPR029038">
    <property type="entry name" value="MetRS_Zn"/>
</dbReference>
<dbReference type="RefSeq" id="WP_075552248.1">
    <property type="nucleotide sequence ID" value="NZ_CP015780.1"/>
</dbReference>
<dbReference type="SUPFAM" id="SSF57770">
    <property type="entry name" value="Methionyl-tRNA synthetase (MetRS), Zn-domain"/>
    <property type="match status" value="1"/>
</dbReference>
<protein>
    <recommendedName>
        <fullName evidence="16">Methionine--tRNA ligase</fullName>
        <ecNumber evidence="16">6.1.1.10</ecNumber>
    </recommendedName>
    <alternativeName>
        <fullName evidence="16">Methionyl-tRNA synthetase</fullName>
        <shortName evidence="16">MetRS</shortName>
    </alternativeName>
</protein>
<feature type="binding site" evidence="16">
    <location>
        <position position="143"/>
    </location>
    <ligand>
        <name>Zn(2+)</name>
        <dbReference type="ChEBI" id="CHEBI:29105"/>
    </ligand>
</feature>
<evidence type="ECO:0000256" key="6">
    <source>
        <dbReference type="ARBA" id="ARBA00022555"/>
    </source>
</evidence>
<evidence type="ECO:0000313" key="18">
    <source>
        <dbReference type="EMBL" id="APS99874.1"/>
    </source>
</evidence>
<keyword evidence="6 16" id="KW-0820">tRNA-binding</keyword>
<organism evidence="18 19">
    <name type="scientific">Borreliella mayonii</name>
    <dbReference type="NCBI Taxonomy" id="1674146"/>
    <lineage>
        <taxon>Bacteria</taxon>
        <taxon>Pseudomonadati</taxon>
        <taxon>Spirochaetota</taxon>
        <taxon>Spirochaetia</taxon>
        <taxon>Spirochaetales</taxon>
        <taxon>Borreliaceae</taxon>
        <taxon>Borreliella</taxon>
    </lineage>
</organism>
<dbReference type="InterPro" id="IPR033911">
    <property type="entry name" value="MetRS_core"/>
</dbReference>
<accession>A0AAC9KW82</accession>
<dbReference type="KEGG" id="bmay:A7X70_02930"/>
<dbReference type="InterPro" id="IPR023458">
    <property type="entry name" value="Met-tRNA_ligase_1"/>
</dbReference>
<dbReference type="Proteomes" id="UP000185516">
    <property type="component" value="Chromosome"/>
</dbReference>
<dbReference type="InterPro" id="IPR009080">
    <property type="entry name" value="tRNAsynth_Ia_anticodon-bd"/>
</dbReference>
<dbReference type="NCBIfam" id="NF001100">
    <property type="entry name" value="PRK00133.1"/>
    <property type="match status" value="1"/>
</dbReference>
<keyword evidence="12 16" id="KW-0694">RNA-binding</keyword>
<evidence type="ECO:0000256" key="2">
    <source>
        <dbReference type="ARBA" id="ARBA00004496"/>
    </source>
</evidence>
<keyword evidence="19" id="KW-1185">Reference proteome</keyword>
<keyword evidence="9 16" id="KW-0547">Nucleotide-binding</keyword>
<dbReference type="GO" id="GO:0000049">
    <property type="term" value="F:tRNA binding"/>
    <property type="evidence" value="ECO:0007669"/>
    <property type="project" value="UniProtKB-UniRule"/>
</dbReference>
<evidence type="ECO:0000256" key="4">
    <source>
        <dbReference type="ARBA" id="ARBA00011738"/>
    </source>
</evidence>
<reference evidence="18 19" key="1">
    <citation type="journal article" date="2016" name="PLoS ONE">
        <title>Whole Genome Sequence and Comparative Genomics of the Novel Lyme Borreliosis Causing Pathogen, Borrelia mayonii.</title>
        <authorList>
            <person name="Kingry L.C."/>
            <person name="Batra D."/>
            <person name="Replogle A."/>
            <person name="Rowe L.A."/>
            <person name="Pritt B.S."/>
            <person name="Petersen J.M."/>
        </authorList>
    </citation>
    <scope>NUCLEOTIDE SEQUENCE [LARGE SCALE GENOMIC DNA]</scope>
    <source>
        <strain evidence="18 19">MN14-1420</strain>
    </source>
</reference>
<feature type="short sequence motif" description="'HIGH' region" evidence="16">
    <location>
        <begin position="12"/>
        <end position="22"/>
    </location>
</feature>
<keyword evidence="13 16" id="KW-0648">Protein biosynthesis</keyword>
<dbReference type="CDD" id="cd00814">
    <property type="entry name" value="MetRS_core"/>
    <property type="match status" value="1"/>
</dbReference>
<dbReference type="InterPro" id="IPR002547">
    <property type="entry name" value="tRNA-bd_dom"/>
</dbReference>
<evidence type="ECO:0000259" key="17">
    <source>
        <dbReference type="PROSITE" id="PS50886"/>
    </source>
</evidence>
<feature type="binding site" evidence="16">
    <location>
        <position position="155"/>
    </location>
    <ligand>
        <name>Zn(2+)</name>
        <dbReference type="ChEBI" id="CHEBI:29105"/>
    </ligand>
</feature>
<dbReference type="InterPro" id="IPR014729">
    <property type="entry name" value="Rossmann-like_a/b/a_fold"/>
</dbReference>
<dbReference type="PRINTS" id="PR01041">
    <property type="entry name" value="TRNASYNTHMET"/>
</dbReference>
<sequence>MKKMNLVTAALPYVNNIPHLGNLVQVLSADAFARYSKMAGIETLYICGTDEYGTATETKALIENITPLELCNKYYEIHKSIYKWFNIEFDIFGRTTNKHHQDIVQNFFLQLEKNGYIKERETEQFFCNKDSMFLADRYVIGECPECQSMAKGDQCDNCSKLLNPTDLINPKCIICKNKPILKKTNHLYLDLPKIKTKLEKWIKNTTTSKNWNTNALKMTKAFLRDGLKERAITRDLKWGIPVPKKGYENKVFYVWFDAPIGYISITKNLVKNWKSWWKNNDQVNLVQFIGKDNILFHTIIFPCIKIGSKENWTILNQLSSSEYLNYENLKFSKSEGTGIFGNDAITTGIPSDIWRFYIYYNRPEKSDFQFMWQDLMERVNTELIDNFSNLVNRVLTFQRKFFGDVIETIEIQNKFWKQITPKYNKILNLFKKTELKSALKEILKISSLGNKIFQDNEPWKKKDNSPQETKELISNLIYLIRDLSILMMPFIPETSKKIQQFFGNSYQFSTKILGTKSGIKKIEFTEILFNKLEQKKINNLKLKYSGEKNMKEKEQAENLPIEKEQAENLPIEKEQAENLFREKVLLRVVKINKIERNSEAKNLFILKLDDGTNKDKQIVSSLEGYYTEEELLGKHIIIVDNLKPAKFRGIKSEGMLIAAEDKNKNFKVIIVEDSIKNPIAGERIILENDQNKNLICPPKIDINKFLKANIVAENGKLKINGISLILENSKNKILSKDIPNGTVC</sequence>
<name>A0AAC9KW82_9SPIR</name>
<proteinExistence type="inferred from homology"/>
<comment type="subcellular location">
    <subcellularLocation>
        <location evidence="2 16">Cytoplasm</location>
    </subcellularLocation>
</comment>
<evidence type="ECO:0000256" key="10">
    <source>
        <dbReference type="ARBA" id="ARBA00022833"/>
    </source>
</evidence>
<dbReference type="FunFam" id="2.20.28.20:FF:000001">
    <property type="entry name" value="Methionine--tRNA ligase"/>
    <property type="match status" value="1"/>
</dbReference>
<feature type="short sequence motif" description="'KMSKS' region" evidence="16">
    <location>
        <begin position="330"/>
        <end position="334"/>
    </location>
</feature>
<evidence type="ECO:0000313" key="19">
    <source>
        <dbReference type="Proteomes" id="UP000185516"/>
    </source>
</evidence>
<dbReference type="GO" id="GO:0046872">
    <property type="term" value="F:metal ion binding"/>
    <property type="evidence" value="ECO:0007669"/>
    <property type="project" value="UniProtKB-KW"/>
</dbReference>
<dbReference type="GO" id="GO:0005829">
    <property type="term" value="C:cytosol"/>
    <property type="evidence" value="ECO:0007669"/>
    <property type="project" value="TreeGrafter"/>
</dbReference>
<dbReference type="CDD" id="cd02153">
    <property type="entry name" value="tRNA_bindingDomain"/>
    <property type="match status" value="1"/>
</dbReference>
<dbReference type="EC" id="6.1.1.10" evidence="16"/>
<dbReference type="Gene3D" id="3.40.50.620">
    <property type="entry name" value="HUPs"/>
    <property type="match status" value="1"/>
</dbReference>
<dbReference type="NCBIfam" id="TIGR00399">
    <property type="entry name" value="metG_C_term"/>
    <property type="match status" value="1"/>
</dbReference>
<evidence type="ECO:0000256" key="13">
    <source>
        <dbReference type="ARBA" id="ARBA00022917"/>
    </source>
</evidence>
<dbReference type="PROSITE" id="PS50886">
    <property type="entry name" value="TRBD"/>
    <property type="match status" value="1"/>
</dbReference>
<comment type="function">
    <text evidence="1 16">Is required not only for elongation of protein synthesis but also for the initiation of all mRNA translation through initiator tRNA(fMet) aminoacylation.</text>
</comment>
<comment type="subunit">
    <text evidence="4 16">Homodimer.</text>
</comment>
<keyword evidence="5 16" id="KW-0963">Cytoplasm</keyword>
<evidence type="ECO:0000256" key="9">
    <source>
        <dbReference type="ARBA" id="ARBA00022741"/>
    </source>
</evidence>
<dbReference type="Gene3D" id="2.20.28.20">
    <property type="entry name" value="Methionyl-tRNA synthetase, Zn-domain"/>
    <property type="match status" value="1"/>
</dbReference>
<dbReference type="GO" id="GO:0004825">
    <property type="term" value="F:methionine-tRNA ligase activity"/>
    <property type="evidence" value="ECO:0007669"/>
    <property type="project" value="UniProtKB-UniRule"/>
</dbReference>
<dbReference type="SUPFAM" id="SSF47323">
    <property type="entry name" value="Anticodon-binding domain of a subclass of class I aminoacyl-tRNA synthetases"/>
    <property type="match status" value="1"/>
</dbReference>
<feature type="domain" description="TRNA-binding" evidence="17">
    <location>
        <begin position="580"/>
        <end position="685"/>
    </location>
</feature>
<evidence type="ECO:0000256" key="14">
    <source>
        <dbReference type="ARBA" id="ARBA00023146"/>
    </source>
</evidence>
<dbReference type="InterPro" id="IPR015413">
    <property type="entry name" value="Methionyl/Leucyl_tRNA_Synth"/>
</dbReference>
<evidence type="ECO:0000256" key="5">
    <source>
        <dbReference type="ARBA" id="ARBA00022490"/>
    </source>
</evidence>
<comment type="catalytic activity">
    <reaction evidence="15 16">
        <text>tRNA(Met) + L-methionine + ATP = L-methionyl-tRNA(Met) + AMP + diphosphate</text>
        <dbReference type="Rhea" id="RHEA:13481"/>
        <dbReference type="Rhea" id="RHEA-COMP:9667"/>
        <dbReference type="Rhea" id="RHEA-COMP:9698"/>
        <dbReference type="ChEBI" id="CHEBI:30616"/>
        <dbReference type="ChEBI" id="CHEBI:33019"/>
        <dbReference type="ChEBI" id="CHEBI:57844"/>
        <dbReference type="ChEBI" id="CHEBI:78442"/>
        <dbReference type="ChEBI" id="CHEBI:78530"/>
        <dbReference type="ChEBI" id="CHEBI:456215"/>
        <dbReference type="EC" id="6.1.1.10"/>
    </reaction>
</comment>
<feature type="binding site" evidence="16">
    <location>
        <position position="333"/>
    </location>
    <ligand>
        <name>ATP</name>
        <dbReference type="ChEBI" id="CHEBI:30616"/>
    </ligand>
</feature>
<evidence type="ECO:0000256" key="7">
    <source>
        <dbReference type="ARBA" id="ARBA00022598"/>
    </source>
</evidence>
<dbReference type="InterPro" id="IPR012340">
    <property type="entry name" value="NA-bd_OB-fold"/>
</dbReference>
<evidence type="ECO:0000256" key="1">
    <source>
        <dbReference type="ARBA" id="ARBA00003314"/>
    </source>
</evidence>
<keyword evidence="7 16" id="KW-0436">Ligase</keyword>
<evidence type="ECO:0000256" key="12">
    <source>
        <dbReference type="ARBA" id="ARBA00022884"/>
    </source>
</evidence>
<comment type="similarity">
    <text evidence="3 16">Belongs to the class-I aminoacyl-tRNA synthetase family. MetG type 1 subfamily.</text>
</comment>
<dbReference type="Pfam" id="PF19303">
    <property type="entry name" value="Anticodon_3"/>
    <property type="match status" value="1"/>
</dbReference>
<dbReference type="SUPFAM" id="SSF52374">
    <property type="entry name" value="Nucleotidylyl transferase"/>
    <property type="match status" value="1"/>
</dbReference>
<feature type="binding site" evidence="16">
    <location>
        <position position="158"/>
    </location>
    <ligand>
        <name>Zn(2+)</name>
        <dbReference type="ChEBI" id="CHEBI:29105"/>
    </ligand>
</feature>
<dbReference type="GO" id="GO:0005524">
    <property type="term" value="F:ATP binding"/>
    <property type="evidence" value="ECO:0007669"/>
    <property type="project" value="UniProtKB-UniRule"/>
</dbReference>
<evidence type="ECO:0000256" key="15">
    <source>
        <dbReference type="ARBA" id="ARBA00047364"/>
    </source>
</evidence>